<dbReference type="Proteomes" id="UP001367508">
    <property type="component" value="Unassembled WGS sequence"/>
</dbReference>
<protein>
    <submittedName>
        <fullName evidence="2">Uncharacterized protein</fullName>
    </submittedName>
</protein>
<keyword evidence="1" id="KW-0472">Membrane</keyword>
<keyword evidence="1" id="KW-1133">Transmembrane helix</keyword>
<accession>A0AAN9JZT5</accession>
<proteinExistence type="predicted"/>
<name>A0AAN9JZT5_CANGL</name>
<dbReference type="EMBL" id="JAYMYQ010000010">
    <property type="protein sequence ID" value="KAK7308355.1"/>
    <property type="molecule type" value="Genomic_DNA"/>
</dbReference>
<evidence type="ECO:0000313" key="3">
    <source>
        <dbReference type="Proteomes" id="UP001367508"/>
    </source>
</evidence>
<sequence>MYPHLSKKVLRQFAMYKASQDQRSYYSITTSYRCFHQRSKVLVLLLLCIVLMIIWTNFGGSHFRICHHHLRNTPIQFHLRLWRDRRVAFLGLILFQTRLSFLSESI</sequence>
<feature type="transmembrane region" description="Helical" evidence="1">
    <location>
        <begin position="41"/>
        <end position="58"/>
    </location>
</feature>
<evidence type="ECO:0000256" key="1">
    <source>
        <dbReference type="SAM" id="Phobius"/>
    </source>
</evidence>
<evidence type="ECO:0000313" key="2">
    <source>
        <dbReference type="EMBL" id="KAK7308355.1"/>
    </source>
</evidence>
<comment type="caution">
    <text evidence="2">The sequence shown here is derived from an EMBL/GenBank/DDBJ whole genome shotgun (WGS) entry which is preliminary data.</text>
</comment>
<dbReference type="AlphaFoldDB" id="A0AAN9JZT5"/>
<keyword evidence="3" id="KW-1185">Reference proteome</keyword>
<reference evidence="2 3" key="1">
    <citation type="submission" date="2024-01" db="EMBL/GenBank/DDBJ databases">
        <title>The genomes of 5 underutilized Papilionoideae crops provide insights into root nodulation and disease resistanc.</title>
        <authorList>
            <person name="Jiang F."/>
        </authorList>
    </citation>
    <scope>NUCLEOTIDE SEQUENCE [LARGE SCALE GENOMIC DNA]</scope>
    <source>
        <strain evidence="2">LVBAO_FW01</strain>
        <tissue evidence="2">Leaves</tissue>
    </source>
</reference>
<gene>
    <name evidence="2" type="ORF">VNO77_41957</name>
</gene>
<organism evidence="2 3">
    <name type="scientific">Canavalia gladiata</name>
    <name type="common">Sword bean</name>
    <name type="synonym">Dolichos gladiatus</name>
    <dbReference type="NCBI Taxonomy" id="3824"/>
    <lineage>
        <taxon>Eukaryota</taxon>
        <taxon>Viridiplantae</taxon>
        <taxon>Streptophyta</taxon>
        <taxon>Embryophyta</taxon>
        <taxon>Tracheophyta</taxon>
        <taxon>Spermatophyta</taxon>
        <taxon>Magnoliopsida</taxon>
        <taxon>eudicotyledons</taxon>
        <taxon>Gunneridae</taxon>
        <taxon>Pentapetalae</taxon>
        <taxon>rosids</taxon>
        <taxon>fabids</taxon>
        <taxon>Fabales</taxon>
        <taxon>Fabaceae</taxon>
        <taxon>Papilionoideae</taxon>
        <taxon>50 kb inversion clade</taxon>
        <taxon>NPAAA clade</taxon>
        <taxon>indigoferoid/millettioid clade</taxon>
        <taxon>Phaseoleae</taxon>
        <taxon>Canavalia</taxon>
    </lineage>
</organism>
<keyword evidence="1" id="KW-0812">Transmembrane</keyword>